<organism evidence="2 3">
    <name type="scientific">Erythranthe guttata</name>
    <name type="common">Yellow monkey flower</name>
    <name type="synonym">Mimulus guttatus</name>
    <dbReference type="NCBI Taxonomy" id="4155"/>
    <lineage>
        <taxon>Eukaryota</taxon>
        <taxon>Viridiplantae</taxon>
        <taxon>Streptophyta</taxon>
        <taxon>Embryophyta</taxon>
        <taxon>Tracheophyta</taxon>
        <taxon>Spermatophyta</taxon>
        <taxon>Magnoliopsida</taxon>
        <taxon>eudicotyledons</taxon>
        <taxon>Gunneridae</taxon>
        <taxon>Pentapetalae</taxon>
        <taxon>asterids</taxon>
        <taxon>lamiids</taxon>
        <taxon>Lamiales</taxon>
        <taxon>Phrymaceae</taxon>
        <taxon>Erythranthe</taxon>
    </lineage>
</organism>
<evidence type="ECO:0000313" key="3">
    <source>
        <dbReference type="Proteomes" id="UP000030748"/>
    </source>
</evidence>
<dbReference type="AlphaFoldDB" id="A0A022PXL5"/>
<name>A0A022PXL5_ERYGU</name>
<protein>
    <submittedName>
        <fullName evidence="2">Uncharacterized protein</fullName>
    </submittedName>
</protein>
<dbReference type="EMBL" id="KI632313">
    <property type="protein sequence ID" value="EYU18945.1"/>
    <property type="molecule type" value="Genomic_DNA"/>
</dbReference>
<proteinExistence type="predicted"/>
<feature type="non-terminal residue" evidence="2">
    <location>
        <position position="1"/>
    </location>
</feature>
<keyword evidence="3" id="KW-1185">Reference proteome</keyword>
<feature type="compositionally biased region" description="Basic residues" evidence="1">
    <location>
        <begin position="1"/>
        <end position="10"/>
    </location>
</feature>
<accession>A0A022PXL5</accession>
<evidence type="ECO:0000313" key="2">
    <source>
        <dbReference type="EMBL" id="EYU18945.1"/>
    </source>
</evidence>
<evidence type="ECO:0000256" key="1">
    <source>
        <dbReference type="SAM" id="MobiDB-lite"/>
    </source>
</evidence>
<dbReference type="Proteomes" id="UP000030748">
    <property type="component" value="Unassembled WGS sequence"/>
</dbReference>
<reference evidence="2 3" key="1">
    <citation type="journal article" date="2013" name="Proc. Natl. Acad. Sci. U.S.A.">
        <title>Fine-scale variation in meiotic recombination in Mimulus inferred from population shotgun sequencing.</title>
        <authorList>
            <person name="Hellsten U."/>
            <person name="Wright K.M."/>
            <person name="Jenkins J."/>
            <person name="Shu S."/>
            <person name="Yuan Y."/>
            <person name="Wessler S.R."/>
            <person name="Schmutz J."/>
            <person name="Willis J.H."/>
            <person name="Rokhsar D.S."/>
        </authorList>
    </citation>
    <scope>NUCLEOTIDE SEQUENCE [LARGE SCALE GENOMIC DNA]</scope>
    <source>
        <strain evidence="3">cv. DUN x IM62</strain>
    </source>
</reference>
<feature type="region of interest" description="Disordered" evidence="1">
    <location>
        <begin position="1"/>
        <end position="26"/>
    </location>
</feature>
<sequence length="75" mass="8339">LLHANVHRRTQQIAEHEQPPPVAADGGRQFLQFPYVTTTHRAENRVGPSRFLPSVTECGGHEFALSVTVLSFFPS</sequence>
<gene>
    <name evidence="2" type="ORF">MIMGU_mgv1a018575mg</name>
</gene>